<reference evidence="2 3" key="1">
    <citation type="submission" date="2019-01" db="EMBL/GenBank/DDBJ databases">
        <title>Pseudolysobacter antarctica gen. nov., sp. nov., isolated from Fildes Peninsula, Antarctica.</title>
        <authorList>
            <person name="Wei Z."/>
            <person name="Peng F."/>
        </authorList>
    </citation>
    <scope>NUCLEOTIDE SEQUENCE [LARGE SCALE GENOMIC DNA]</scope>
    <source>
        <strain evidence="2 3">AQ6-296</strain>
    </source>
</reference>
<dbReference type="AlphaFoldDB" id="A0A411HKB6"/>
<name>A0A411HKB6_9GAMM</name>
<gene>
    <name evidence="2" type="ORF">ELE36_11080</name>
</gene>
<dbReference type="RefSeq" id="WP_129833289.1">
    <property type="nucleotide sequence ID" value="NZ_CP035704.1"/>
</dbReference>
<evidence type="ECO:0000256" key="1">
    <source>
        <dbReference type="SAM" id="SignalP"/>
    </source>
</evidence>
<evidence type="ECO:0000313" key="3">
    <source>
        <dbReference type="Proteomes" id="UP000291562"/>
    </source>
</evidence>
<protein>
    <submittedName>
        <fullName evidence="2">Uncharacterized protein</fullName>
    </submittedName>
</protein>
<keyword evidence="1" id="KW-0732">Signal</keyword>
<dbReference type="EMBL" id="CP035704">
    <property type="protein sequence ID" value="QBB70854.1"/>
    <property type="molecule type" value="Genomic_DNA"/>
</dbReference>
<dbReference type="Proteomes" id="UP000291562">
    <property type="component" value="Chromosome"/>
</dbReference>
<accession>A0A411HKB6</accession>
<feature type="signal peptide" evidence="1">
    <location>
        <begin position="1"/>
        <end position="20"/>
    </location>
</feature>
<organism evidence="2 3">
    <name type="scientific">Pseudolysobacter antarcticus</name>
    <dbReference type="NCBI Taxonomy" id="2511995"/>
    <lineage>
        <taxon>Bacteria</taxon>
        <taxon>Pseudomonadati</taxon>
        <taxon>Pseudomonadota</taxon>
        <taxon>Gammaproteobacteria</taxon>
        <taxon>Lysobacterales</taxon>
        <taxon>Rhodanobacteraceae</taxon>
        <taxon>Pseudolysobacter</taxon>
    </lineage>
</organism>
<dbReference type="OrthoDB" id="5461283at2"/>
<dbReference type="KEGG" id="xbc:ELE36_11080"/>
<feature type="chain" id="PRO_5019393158" evidence="1">
    <location>
        <begin position="21"/>
        <end position="115"/>
    </location>
</feature>
<keyword evidence="3" id="KW-1185">Reference proteome</keyword>
<proteinExistence type="predicted"/>
<sequence>MKRIILLGALSLITTSSAFALELHVVNSSKSAIHHLYLTDSKDKEWGPDQLGDGPANIVKPGGKFVLSNVKKGTLDVRVVAEDGTECEIDDVTFAENMEWKITEAILNKCAADAG</sequence>
<evidence type="ECO:0000313" key="2">
    <source>
        <dbReference type="EMBL" id="QBB70854.1"/>
    </source>
</evidence>